<evidence type="ECO:0000256" key="1">
    <source>
        <dbReference type="ARBA" id="ARBA00022603"/>
    </source>
</evidence>
<dbReference type="PANTHER" id="PTHR40048:SF1">
    <property type="entry name" value="RHAMNOSYL O-METHYLTRANSFERASE"/>
    <property type="match status" value="1"/>
</dbReference>
<protein>
    <submittedName>
        <fullName evidence="3">Cephalosporin hydroxylase</fullName>
    </submittedName>
</protein>
<proteinExistence type="predicted"/>
<gene>
    <name evidence="3" type="ORF">Thi970DRAFT_03423</name>
</gene>
<dbReference type="RefSeq" id="WP_009150222.1">
    <property type="nucleotide sequence ID" value="NZ_CP121471.1"/>
</dbReference>
<name>H8Z7A3_9GAMM</name>
<dbReference type="Proteomes" id="UP000002964">
    <property type="component" value="Unassembled WGS sequence"/>
</dbReference>
<dbReference type="GO" id="GO:0008168">
    <property type="term" value="F:methyltransferase activity"/>
    <property type="evidence" value="ECO:0007669"/>
    <property type="project" value="UniProtKB-KW"/>
</dbReference>
<dbReference type="STRING" id="631362.Thi970DRAFT_03423"/>
<evidence type="ECO:0000256" key="2">
    <source>
        <dbReference type="ARBA" id="ARBA00022679"/>
    </source>
</evidence>
<dbReference type="PANTHER" id="PTHR40048">
    <property type="entry name" value="RHAMNOSYL O-METHYLTRANSFERASE"/>
    <property type="match status" value="1"/>
</dbReference>
<reference evidence="4" key="1">
    <citation type="submission" date="2011-06" db="EMBL/GenBank/DDBJ databases">
        <authorList>
            <consortium name="US DOE Joint Genome Institute (JGI-PGF)"/>
            <person name="Lucas S."/>
            <person name="Han J."/>
            <person name="Lapidus A."/>
            <person name="Cheng J.-F."/>
            <person name="Goodwin L."/>
            <person name="Pitluck S."/>
            <person name="Peters L."/>
            <person name="Land M.L."/>
            <person name="Hauser L."/>
            <person name="Vogl K."/>
            <person name="Liu Z."/>
            <person name="Overmann J."/>
            <person name="Frigaard N.-U."/>
            <person name="Bryant D.A."/>
            <person name="Woyke T.J."/>
        </authorList>
    </citation>
    <scope>NUCLEOTIDE SEQUENCE [LARGE SCALE GENOMIC DNA]</scope>
    <source>
        <strain evidence="4">970</strain>
    </source>
</reference>
<organism evidence="3 4">
    <name type="scientific">Thiorhodovibrio frisius</name>
    <dbReference type="NCBI Taxonomy" id="631362"/>
    <lineage>
        <taxon>Bacteria</taxon>
        <taxon>Pseudomonadati</taxon>
        <taxon>Pseudomonadota</taxon>
        <taxon>Gammaproteobacteria</taxon>
        <taxon>Chromatiales</taxon>
        <taxon>Chromatiaceae</taxon>
        <taxon>Thiorhodovibrio</taxon>
    </lineage>
</organism>
<dbReference type="InterPro" id="IPR029063">
    <property type="entry name" value="SAM-dependent_MTases_sf"/>
</dbReference>
<dbReference type="eggNOG" id="COG3510">
    <property type="taxonomic scope" value="Bacteria"/>
</dbReference>
<sequence length="244" mass="27150">MADLSAWTPSERAYLLDDLCRQYARASANEGWFRQSWLGVELWQMPQDILRLQAVVHQARPRWIIETGTKFGGSAIFFASLLAMSGQDGAGIMTVDLNLRDEAREVFASHPLGSWVRLALQGDAADPEIIGQFAEQISVDPGPVLVFLDDDHNAEHVQRELEGYAPLLGEGDWLIVADTIFADLAGTPVGQASEKYPNVTQSNPRAAIERFLAKNPDFQRVSPPFDFGPGNFLDGFLRREWHPT</sequence>
<keyword evidence="2" id="KW-0808">Transferase</keyword>
<dbReference type="InterPro" id="IPR007072">
    <property type="entry name" value="RNMT_CmcI"/>
</dbReference>
<dbReference type="GO" id="GO:0008610">
    <property type="term" value="P:lipid biosynthetic process"/>
    <property type="evidence" value="ECO:0007669"/>
    <property type="project" value="InterPro"/>
</dbReference>
<reference evidence="3 4" key="2">
    <citation type="submission" date="2011-11" db="EMBL/GenBank/DDBJ databases">
        <authorList>
            <consortium name="US DOE Joint Genome Institute"/>
            <person name="Lucas S."/>
            <person name="Han J."/>
            <person name="Lapidus A."/>
            <person name="Cheng J.-F."/>
            <person name="Goodwin L."/>
            <person name="Pitluck S."/>
            <person name="Peters L."/>
            <person name="Ovchinnikova G."/>
            <person name="Zhang X."/>
            <person name="Detter J.C."/>
            <person name="Han C."/>
            <person name="Tapia R."/>
            <person name="Land M."/>
            <person name="Hauser L."/>
            <person name="Kyrpides N."/>
            <person name="Ivanova N."/>
            <person name="Pagani I."/>
            <person name="Vogl K."/>
            <person name="Liu Z."/>
            <person name="Overmann J."/>
            <person name="Frigaard N.-U."/>
            <person name="Bryant D."/>
            <person name="Woyke T."/>
        </authorList>
    </citation>
    <scope>NUCLEOTIDE SEQUENCE [LARGE SCALE GENOMIC DNA]</scope>
    <source>
        <strain evidence="3 4">970</strain>
    </source>
</reference>
<dbReference type="AlphaFoldDB" id="H8Z7A3"/>
<accession>H8Z7A3</accession>
<dbReference type="Gene3D" id="3.40.50.150">
    <property type="entry name" value="Vaccinia Virus protein VP39"/>
    <property type="match status" value="1"/>
</dbReference>
<dbReference type="OrthoDB" id="189417at2"/>
<dbReference type="GO" id="GO:0005886">
    <property type="term" value="C:plasma membrane"/>
    <property type="evidence" value="ECO:0007669"/>
    <property type="project" value="TreeGrafter"/>
</dbReference>
<dbReference type="HOGENOM" id="CLU_063868_1_0_6"/>
<keyword evidence="1" id="KW-0489">Methyltransferase</keyword>
<dbReference type="SUPFAM" id="SSF53335">
    <property type="entry name" value="S-adenosyl-L-methionine-dependent methyltransferases"/>
    <property type="match status" value="1"/>
</dbReference>
<evidence type="ECO:0000313" key="3">
    <source>
        <dbReference type="EMBL" id="EIC19819.1"/>
    </source>
</evidence>
<dbReference type="Pfam" id="PF04989">
    <property type="entry name" value="RMNT_CmcI"/>
    <property type="match status" value="1"/>
</dbReference>
<dbReference type="EMBL" id="JH603170">
    <property type="protein sequence ID" value="EIC19819.1"/>
    <property type="molecule type" value="Genomic_DNA"/>
</dbReference>
<dbReference type="GO" id="GO:0032259">
    <property type="term" value="P:methylation"/>
    <property type="evidence" value="ECO:0007669"/>
    <property type="project" value="UniProtKB-KW"/>
</dbReference>
<evidence type="ECO:0000313" key="4">
    <source>
        <dbReference type="Proteomes" id="UP000002964"/>
    </source>
</evidence>
<keyword evidence="4" id="KW-1185">Reference proteome</keyword>
<dbReference type="GO" id="GO:0071770">
    <property type="term" value="P:DIM/DIP cell wall layer assembly"/>
    <property type="evidence" value="ECO:0007669"/>
    <property type="project" value="TreeGrafter"/>
</dbReference>